<accession>A0AAD3HL70</accession>
<reference evidence="1 2" key="1">
    <citation type="journal article" date="2021" name="Sci. Rep.">
        <title>Genome sequencing of the multicellular alga Astrephomene provides insights into convergent evolution of germ-soma differentiation.</title>
        <authorList>
            <person name="Yamashita S."/>
            <person name="Yamamoto K."/>
            <person name="Matsuzaki R."/>
            <person name="Suzuki S."/>
            <person name="Yamaguchi H."/>
            <person name="Hirooka S."/>
            <person name="Minakuchi Y."/>
            <person name="Miyagishima S."/>
            <person name="Kawachi M."/>
            <person name="Toyoda A."/>
            <person name="Nozaki H."/>
        </authorList>
    </citation>
    <scope>NUCLEOTIDE SEQUENCE [LARGE SCALE GENOMIC DNA]</scope>
    <source>
        <strain evidence="1 2">NIES-4017</strain>
    </source>
</reference>
<evidence type="ECO:0000313" key="1">
    <source>
        <dbReference type="EMBL" id="GFR44420.1"/>
    </source>
</evidence>
<dbReference type="Proteomes" id="UP001054857">
    <property type="component" value="Unassembled WGS sequence"/>
</dbReference>
<gene>
    <name evidence="1" type="ORF">Agub_g5624</name>
</gene>
<feature type="non-terminal residue" evidence="1">
    <location>
        <position position="1"/>
    </location>
</feature>
<protein>
    <submittedName>
        <fullName evidence="1">Uncharacterized protein</fullName>
    </submittedName>
</protein>
<sequence>GFRVSRELEGYMSSVAEARDDDDGSESQDSDFGIDRVMVAEHITGFGRHCAATHPELAAMLRAYVHYDLDSVFRRASMLTWARSNASQARATLADVTGLDDTLDNFGEKTDPSGYKVCDRSSDLREYTKDSLLAKCEEAITSEDKKAEEVFQALLEQHSYLTPDLLELMARDSEESKEAFEMSRADSN</sequence>
<dbReference type="EMBL" id="BMAR01000007">
    <property type="protein sequence ID" value="GFR44420.1"/>
    <property type="molecule type" value="Genomic_DNA"/>
</dbReference>
<proteinExistence type="predicted"/>
<keyword evidence="2" id="KW-1185">Reference proteome</keyword>
<feature type="non-terminal residue" evidence="1">
    <location>
        <position position="188"/>
    </location>
</feature>
<evidence type="ECO:0000313" key="2">
    <source>
        <dbReference type="Proteomes" id="UP001054857"/>
    </source>
</evidence>
<comment type="caution">
    <text evidence="1">The sequence shown here is derived from an EMBL/GenBank/DDBJ whole genome shotgun (WGS) entry which is preliminary data.</text>
</comment>
<organism evidence="1 2">
    <name type="scientific">Astrephomene gubernaculifera</name>
    <dbReference type="NCBI Taxonomy" id="47775"/>
    <lineage>
        <taxon>Eukaryota</taxon>
        <taxon>Viridiplantae</taxon>
        <taxon>Chlorophyta</taxon>
        <taxon>core chlorophytes</taxon>
        <taxon>Chlorophyceae</taxon>
        <taxon>CS clade</taxon>
        <taxon>Chlamydomonadales</taxon>
        <taxon>Astrephomenaceae</taxon>
        <taxon>Astrephomene</taxon>
    </lineage>
</organism>
<name>A0AAD3HL70_9CHLO</name>
<dbReference type="AlphaFoldDB" id="A0AAD3HL70"/>